<feature type="transmembrane region" description="Helical" evidence="5">
    <location>
        <begin position="124"/>
        <end position="144"/>
    </location>
</feature>
<keyword evidence="4 5" id="KW-0472">Membrane</keyword>
<evidence type="ECO:0000259" key="6">
    <source>
        <dbReference type="Pfam" id="PF00892"/>
    </source>
</evidence>
<gene>
    <name evidence="7" type="ORF">ACFQDL_21575</name>
</gene>
<proteinExistence type="predicted"/>
<dbReference type="InterPro" id="IPR050638">
    <property type="entry name" value="AA-Vitamin_Transporters"/>
</dbReference>
<dbReference type="EMBL" id="JBHSWE010000001">
    <property type="protein sequence ID" value="MFC6672369.1"/>
    <property type="molecule type" value="Genomic_DNA"/>
</dbReference>
<protein>
    <submittedName>
        <fullName evidence="7">EamA family transporter</fullName>
    </submittedName>
</protein>
<dbReference type="PANTHER" id="PTHR32322:SF9">
    <property type="entry name" value="AMINO-ACID METABOLITE EFFLUX PUMP-RELATED"/>
    <property type="match status" value="1"/>
</dbReference>
<dbReference type="InterPro" id="IPR000620">
    <property type="entry name" value="EamA_dom"/>
</dbReference>
<dbReference type="Proteomes" id="UP001596422">
    <property type="component" value="Unassembled WGS sequence"/>
</dbReference>
<evidence type="ECO:0000313" key="8">
    <source>
        <dbReference type="Proteomes" id="UP001596422"/>
    </source>
</evidence>
<comment type="subcellular location">
    <subcellularLocation>
        <location evidence="1">Membrane</location>
        <topology evidence="1">Multi-pass membrane protein</topology>
    </subcellularLocation>
</comment>
<dbReference type="InterPro" id="IPR037185">
    <property type="entry name" value="EmrE-like"/>
</dbReference>
<evidence type="ECO:0000256" key="4">
    <source>
        <dbReference type="ARBA" id="ARBA00023136"/>
    </source>
</evidence>
<evidence type="ECO:0000256" key="2">
    <source>
        <dbReference type="ARBA" id="ARBA00022692"/>
    </source>
</evidence>
<feature type="transmembrane region" description="Helical" evidence="5">
    <location>
        <begin position="40"/>
        <end position="59"/>
    </location>
</feature>
<evidence type="ECO:0000256" key="5">
    <source>
        <dbReference type="SAM" id="Phobius"/>
    </source>
</evidence>
<keyword evidence="3 5" id="KW-1133">Transmembrane helix</keyword>
<keyword evidence="2 5" id="KW-0812">Transmembrane</keyword>
<evidence type="ECO:0000313" key="7">
    <source>
        <dbReference type="EMBL" id="MFC6672369.1"/>
    </source>
</evidence>
<feature type="transmembrane region" description="Helical" evidence="5">
    <location>
        <begin position="176"/>
        <end position="197"/>
    </location>
</feature>
<dbReference type="PANTHER" id="PTHR32322">
    <property type="entry name" value="INNER MEMBRANE TRANSPORTER"/>
    <property type="match status" value="1"/>
</dbReference>
<feature type="transmembrane region" description="Helical" evidence="5">
    <location>
        <begin position="98"/>
        <end position="117"/>
    </location>
</feature>
<feature type="transmembrane region" description="Helical" evidence="5">
    <location>
        <begin position="239"/>
        <end position="259"/>
    </location>
</feature>
<evidence type="ECO:0000256" key="3">
    <source>
        <dbReference type="ARBA" id="ARBA00022989"/>
    </source>
</evidence>
<dbReference type="Pfam" id="PF00892">
    <property type="entry name" value="EamA"/>
    <property type="match status" value="1"/>
</dbReference>
<sequence length="289" mass="29424">MHSQSSAANASLTLLALLAFAANSLFCRLGLHAGAIDAASFTSIRLLSGALMLTLLLLLRQRRRQAPLHLPLRPLAALSLFAYAILFSFAYLELDTGIGALILFGCVQLTMIGHGLVRGNRPAAIEWLGILLAAGGLVLLLLPGASAPSPFAACAMALAGAAWGLYSLLGRGNSDALAGTAANFMLALPLGLAVSLAGVTEPALETRGVLFAVASGALASGCGYALWYQVLPRLTPTTAATVQLTVPALAALGGVLLLAEPLSLRLVLSGTLTLGGIALVIRAGARGAR</sequence>
<comment type="caution">
    <text evidence="7">The sequence shown here is derived from an EMBL/GenBank/DDBJ whole genome shotgun (WGS) entry which is preliminary data.</text>
</comment>
<keyword evidence="8" id="KW-1185">Reference proteome</keyword>
<feature type="transmembrane region" description="Helical" evidence="5">
    <location>
        <begin position="150"/>
        <end position="169"/>
    </location>
</feature>
<feature type="transmembrane region" description="Helical" evidence="5">
    <location>
        <begin position="209"/>
        <end position="227"/>
    </location>
</feature>
<organism evidence="7 8">
    <name type="scientific">Marinobacterium aestuariivivens</name>
    <dbReference type="NCBI Taxonomy" id="1698799"/>
    <lineage>
        <taxon>Bacteria</taxon>
        <taxon>Pseudomonadati</taxon>
        <taxon>Pseudomonadota</taxon>
        <taxon>Gammaproteobacteria</taxon>
        <taxon>Oceanospirillales</taxon>
        <taxon>Oceanospirillaceae</taxon>
        <taxon>Marinobacterium</taxon>
    </lineage>
</organism>
<accession>A0ABW2A4R6</accession>
<feature type="transmembrane region" description="Helical" evidence="5">
    <location>
        <begin position="71"/>
        <end position="92"/>
    </location>
</feature>
<reference evidence="8" key="1">
    <citation type="journal article" date="2019" name="Int. J. Syst. Evol. Microbiol.">
        <title>The Global Catalogue of Microorganisms (GCM) 10K type strain sequencing project: providing services to taxonomists for standard genome sequencing and annotation.</title>
        <authorList>
            <consortium name="The Broad Institute Genomics Platform"/>
            <consortium name="The Broad Institute Genome Sequencing Center for Infectious Disease"/>
            <person name="Wu L."/>
            <person name="Ma J."/>
        </authorList>
    </citation>
    <scope>NUCLEOTIDE SEQUENCE [LARGE SCALE GENOMIC DNA]</scope>
    <source>
        <strain evidence="8">NBRC 111756</strain>
    </source>
</reference>
<name>A0ABW2A4R6_9GAMM</name>
<evidence type="ECO:0000256" key="1">
    <source>
        <dbReference type="ARBA" id="ARBA00004141"/>
    </source>
</evidence>
<feature type="domain" description="EamA" evidence="6">
    <location>
        <begin position="152"/>
        <end position="281"/>
    </location>
</feature>
<feature type="transmembrane region" description="Helical" evidence="5">
    <location>
        <begin position="265"/>
        <end position="285"/>
    </location>
</feature>
<dbReference type="RefSeq" id="WP_379910812.1">
    <property type="nucleotide sequence ID" value="NZ_JBHSWE010000001.1"/>
</dbReference>
<dbReference type="SUPFAM" id="SSF103481">
    <property type="entry name" value="Multidrug resistance efflux transporter EmrE"/>
    <property type="match status" value="2"/>
</dbReference>